<proteinExistence type="predicted"/>
<feature type="transmembrane region" description="Helical" evidence="1">
    <location>
        <begin position="164"/>
        <end position="183"/>
    </location>
</feature>
<dbReference type="OrthoDB" id="5184455at2"/>
<gene>
    <name evidence="2" type="ORF">DDQ50_14935</name>
</gene>
<comment type="caution">
    <text evidence="2">The sequence shown here is derived from an EMBL/GenBank/DDBJ whole genome shotgun (WGS) entry which is preliminary data.</text>
</comment>
<protein>
    <recommendedName>
        <fullName evidence="4">M50 family peptidase</fullName>
    </recommendedName>
</protein>
<evidence type="ECO:0000256" key="1">
    <source>
        <dbReference type="SAM" id="Phobius"/>
    </source>
</evidence>
<dbReference type="InterPro" id="IPR049500">
    <property type="entry name" value="Peptidase_M50B-like"/>
</dbReference>
<keyword evidence="3" id="KW-1185">Reference proteome</keyword>
<evidence type="ECO:0000313" key="2">
    <source>
        <dbReference type="EMBL" id="PVZ93601.1"/>
    </source>
</evidence>
<dbReference type="RefSeq" id="WP_116757586.1">
    <property type="nucleotide sequence ID" value="NZ_JBHUEX010000001.1"/>
</dbReference>
<sequence>MGQLGELWQRISATQPPLPIWTVALCLAVAAAVVLLSPIWRPARHAITIVHEAGHGFAATLTGRRLAGIRLHSDTSGVTVSVGRPRGFGMALTLLAGYPAAALLGLGAAWLIGIGHATGMLWALLAILLLVLVQIRNWFGLWSVLVVGIAVFAATWLLDPAQQAIAASTITAFLLLGSLRTSVELQSSRRREGAGRGRGDSDADQLARLSGLPGLFWVAVFVLIALACTLLGGLLLLRIDPAAFVPSG</sequence>
<dbReference type="Pfam" id="PF13398">
    <property type="entry name" value="Peptidase_M50B"/>
    <property type="match status" value="1"/>
</dbReference>
<evidence type="ECO:0008006" key="4">
    <source>
        <dbReference type="Google" id="ProtNLM"/>
    </source>
</evidence>
<organism evidence="2 3">
    <name type="scientific">Amnibacterium flavum</name>
    <dbReference type="NCBI Taxonomy" id="2173173"/>
    <lineage>
        <taxon>Bacteria</taxon>
        <taxon>Bacillati</taxon>
        <taxon>Actinomycetota</taxon>
        <taxon>Actinomycetes</taxon>
        <taxon>Micrococcales</taxon>
        <taxon>Microbacteriaceae</taxon>
        <taxon>Amnibacterium</taxon>
    </lineage>
</organism>
<keyword evidence="1" id="KW-0812">Transmembrane</keyword>
<dbReference type="AlphaFoldDB" id="A0A2V1HMG2"/>
<dbReference type="Proteomes" id="UP000244893">
    <property type="component" value="Unassembled WGS sequence"/>
</dbReference>
<feature type="transmembrane region" description="Helical" evidence="1">
    <location>
        <begin position="139"/>
        <end position="158"/>
    </location>
</feature>
<feature type="transmembrane region" description="Helical" evidence="1">
    <location>
        <begin position="110"/>
        <end position="132"/>
    </location>
</feature>
<name>A0A2V1HMG2_9MICO</name>
<feature type="transmembrane region" description="Helical" evidence="1">
    <location>
        <begin position="87"/>
        <end position="104"/>
    </location>
</feature>
<keyword evidence="1" id="KW-1133">Transmembrane helix</keyword>
<keyword evidence="1" id="KW-0472">Membrane</keyword>
<dbReference type="EMBL" id="QEOP01000003">
    <property type="protein sequence ID" value="PVZ93601.1"/>
    <property type="molecule type" value="Genomic_DNA"/>
</dbReference>
<reference evidence="2 3" key="1">
    <citation type="submission" date="2018-05" db="EMBL/GenBank/DDBJ databases">
        <title>Amnibacterium sp. M8JJ-5, whole genome shotgun sequence.</title>
        <authorList>
            <person name="Tuo L."/>
        </authorList>
    </citation>
    <scope>NUCLEOTIDE SEQUENCE [LARGE SCALE GENOMIC DNA]</scope>
    <source>
        <strain evidence="2 3">M8JJ-5</strain>
    </source>
</reference>
<evidence type="ECO:0000313" key="3">
    <source>
        <dbReference type="Proteomes" id="UP000244893"/>
    </source>
</evidence>
<accession>A0A2V1HMG2</accession>
<feature type="transmembrane region" description="Helical" evidence="1">
    <location>
        <begin position="20"/>
        <end position="40"/>
    </location>
</feature>
<feature type="transmembrane region" description="Helical" evidence="1">
    <location>
        <begin position="215"/>
        <end position="239"/>
    </location>
</feature>